<name>A0ABR9CRA3_9HYPH</name>
<dbReference type="InterPro" id="IPR018211">
    <property type="entry name" value="ADH_Fe_CS"/>
</dbReference>
<dbReference type="SUPFAM" id="SSF56796">
    <property type="entry name" value="Dehydroquinate synthase-like"/>
    <property type="match status" value="1"/>
</dbReference>
<sequence>MSFPRIVMGAGAIAGLAGELSALGIRRPLLLSDTGLARAGHLDRVSALIQGPCEMFSGIPENPTSAGVEAAAERFAAGACDAVVALGGGSVIDTGKLLAVIAAQGGVPGDYLGRPGKVKSAMPIVVIPTTAGTGSDSSPDAGIHPDAHSLSSGITSRHVVPRLALCDPELTATLPASLTAATGLDAISHCMEGYLAIGDNPLADVLALDGLSRAWRFIENATNDGSDLRARGHMMLAAFEGGIAIAKGLGPAHAIAISCGDQGLHHGRLSALGLLAMMDFMLVKQPAKMGALAVALNIPDPSDIADALRGLMRRLGLPLTLAEIGYRIGSLDRLAQLCAESHFNMTTPFSPDQAEYREMLSSIL</sequence>
<feature type="domain" description="Alcohol dehydrogenase iron-type/glycerol dehydrogenase GldA" evidence="5">
    <location>
        <begin position="5"/>
        <end position="168"/>
    </location>
</feature>
<comment type="similarity">
    <text evidence="2">Belongs to the iron-containing alcohol dehydrogenase family.</text>
</comment>
<proteinExistence type="inferred from homology"/>
<comment type="cofactor">
    <cofactor evidence="1">
        <name>Fe cation</name>
        <dbReference type="ChEBI" id="CHEBI:24875"/>
    </cofactor>
</comment>
<organism evidence="7 8">
    <name type="scientific">Roseibium litorale</name>
    <dbReference type="NCBI Taxonomy" id="2803841"/>
    <lineage>
        <taxon>Bacteria</taxon>
        <taxon>Pseudomonadati</taxon>
        <taxon>Pseudomonadota</taxon>
        <taxon>Alphaproteobacteria</taxon>
        <taxon>Hyphomicrobiales</taxon>
        <taxon>Stappiaceae</taxon>
        <taxon>Roseibium</taxon>
    </lineage>
</organism>
<dbReference type="InterPro" id="IPR039697">
    <property type="entry name" value="Alcohol_dehydrogenase_Fe"/>
</dbReference>
<evidence type="ECO:0000313" key="8">
    <source>
        <dbReference type="Proteomes" id="UP000632063"/>
    </source>
</evidence>
<evidence type="ECO:0000256" key="1">
    <source>
        <dbReference type="ARBA" id="ARBA00001962"/>
    </source>
</evidence>
<dbReference type="Proteomes" id="UP000632063">
    <property type="component" value="Unassembled WGS sequence"/>
</dbReference>
<dbReference type="RefSeq" id="WP_192149513.1">
    <property type="nucleotide sequence ID" value="NZ_JACYXI010000012.1"/>
</dbReference>
<evidence type="ECO:0000313" key="7">
    <source>
        <dbReference type="EMBL" id="MBD8893393.1"/>
    </source>
</evidence>
<keyword evidence="4" id="KW-0520">NAD</keyword>
<dbReference type="PANTHER" id="PTHR11496">
    <property type="entry name" value="ALCOHOL DEHYDROGENASE"/>
    <property type="match status" value="1"/>
</dbReference>
<protein>
    <submittedName>
        <fullName evidence="7">Iron-containing alcohol dehydrogenase</fullName>
    </submittedName>
</protein>
<dbReference type="PROSITE" id="PS00913">
    <property type="entry name" value="ADH_IRON_1"/>
    <property type="match status" value="1"/>
</dbReference>
<dbReference type="PANTHER" id="PTHR11496:SF102">
    <property type="entry name" value="ALCOHOL DEHYDROGENASE 4"/>
    <property type="match status" value="1"/>
</dbReference>
<dbReference type="Pfam" id="PF00465">
    <property type="entry name" value="Fe-ADH"/>
    <property type="match status" value="1"/>
</dbReference>
<gene>
    <name evidence="7" type="ORF">IG616_17755</name>
</gene>
<dbReference type="Gene3D" id="3.40.50.1970">
    <property type="match status" value="1"/>
</dbReference>
<dbReference type="InterPro" id="IPR001670">
    <property type="entry name" value="ADH_Fe/GldA"/>
</dbReference>
<evidence type="ECO:0000256" key="3">
    <source>
        <dbReference type="ARBA" id="ARBA00023002"/>
    </source>
</evidence>
<evidence type="ECO:0000256" key="2">
    <source>
        <dbReference type="ARBA" id="ARBA00007358"/>
    </source>
</evidence>
<comment type="caution">
    <text evidence="7">The sequence shown here is derived from an EMBL/GenBank/DDBJ whole genome shotgun (WGS) entry which is preliminary data.</text>
</comment>
<keyword evidence="8" id="KW-1185">Reference proteome</keyword>
<dbReference type="InterPro" id="IPR056798">
    <property type="entry name" value="ADH_Fe_C"/>
</dbReference>
<dbReference type="Gene3D" id="1.20.1090.10">
    <property type="entry name" value="Dehydroquinate synthase-like - alpha domain"/>
    <property type="match status" value="1"/>
</dbReference>
<reference evidence="8" key="1">
    <citation type="submission" date="2020-09" db="EMBL/GenBank/DDBJ databases">
        <title>The genome sequence of strain Labrenzia suaedae 4C16A.</title>
        <authorList>
            <person name="Liu Y."/>
        </authorList>
    </citation>
    <scope>NUCLEOTIDE SEQUENCE [LARGE SCALE GENOMIC DNA]</scope>
    <source>
        <strain evidence="8">4C16A</strain>
    </source>
</reference>
<dbReference type="EMBL" id="JACYXI010000012">
    <property type="protein sequence ID" value="MBD8893393.1"/>
    <property type="molecule type" value="Genomic_DNA"/>
</dbReference>
<evidence type="ECO:0000259" key="5">
    <source>
        <dbReference type="Pfam" id="PF00465"/>
    </source>
</evidence>
<evidence type="ECO:0000256" key="4">
    <source>
        <dbReference type="ARBA" id="ARBA00023027"/>
    </source>
</evidence>
<dbReference type="Pfam" id="PF25137">
    <property type="entry name" value="ADH_Fe_C"/>
    <property type="match status" value="1"/>
</dbReference>
<feature type="domain" description="Fe-containing alcohol dehydrogenase-like C-terminal" evidence="6">
    <location>
        <begin position="179"/>
        <end position="362"/>
    </location>
</feature>
<evidence type="ECO:0000259" key="6">
    <source>
        <dbReference type="Pfam" id="PF25137"/>
    </source>
</evidence>
<keyword evidence="3" id="KW-0560">Oxidoreductase</keyword>
<accession>A0ABR9CRA3</accession>
<dbReference type="CDD" id="cd14861">
    <property type="entry name" value="Fe-ADH-like"/>
    <property type="match status" value="1"/>
</dbReference>
<reference evidence="7 8" key="2">
    <citation type="journal article" date="2021" name="Int. J. Syst. Evol. Microbiol.">
        <title>Roseibium litorale sp. nov., isolated from a tidal flat sediment and proposal for the reclassification of Labrenzia polysiphoniae as Roseibium polysiphoniae comb. nov.</title>
        <authorList>
            <person name="Liu Y."/>
            <person name="Pei T."/>
            <person name="Du J."/>
            <person name="Chao M."/>
            <person name="Deng M.R."/>
            <person name="Zhu H."/>
        </authorList>
    </citation>
    <scope>NUCLEOTIDE SEQUENCE [LARGE SCALE GENOMIC DNA]</scope>
    <source>
        <strain evidence="7 8">4C16A</strain>
    </source>
</reference>